<dbReference type="PANTHER" id="PTHR13817">
    <property type="entry name" value="TITIN"/>
    <property type="match status" value="1"/>
</dbReference>
<reference evidence="6" key="1">
    <citation type="submission" date="2020-08" db="EMBL/GenBank/DDBJ databases">
        <title>Multicomponent nature underlies the extraordinary mechanical properties of spider dragline silk.</title>
        <authorList>
            <person name="Kono N."/>
            <person name="Nakamura H."/>
            <person name="Mori M."/>
            <person name="Yoshida Y."/>
            <person name="Ohtoshi R."/>
            <person name="Malay A.D."/>
            <person name="Moran D.A.P."/>
            <person name="Tomita M."/>
            <person name="Numata K."/>
            <person name="Arakawa K."/>
        </authorList>
    </citation>
    <scope>NUCLEOTIDE SEQUENCE</scope>
</reference>
<dbReference type="InterPro" id="IPR013783">
    <property type="entry name" value="Ig-like_fold"/>
</dbReference>
<dbReference type="EMBL" id="BMAV01006461">
    <property type="protein sequence ID" value="GFY48447.1"/>
    <property type="molecule type" value="Genomic_DNA"/>
</dbReference>
<keyword evidence="4" id="KW-0732">Signal</keyword>
<evidence type="ECO:0000313" key="7">
    <source>
        <dbReference type="Proteomes" id="UP000886998"/>
    </source>
</evidence>
<keyword evidence="3" id="KW-0812">Transmembrane</keyword>
<protein>
    <submittedName>
        <fullName evidence="6">Fibronectin type III domain-containing protein 3B</fullName>
    </submittedName>
</protein>
<dbReference type="Gene3D" id="2.60.40.10">
    <property type="entry name" value="Immunoglobulins"/>
    <property type="match status" value="9"/>
</dbReference>
<dbReference type="AlphaFoldDB" id="A0A8X6X935"/>
<proteinExistence type="predicted"/>
<evidence type="ECO:0000256" key="4">
    <source>
        <dbReference type="SAM" id="SignalP"/>
    </source>
</evidence>
<evidence type="ECO:0000256" key="1">
    <source>
        <dbReference type="ARBA" id="ARBA00022737"/>
    </source>
</evidence>
<dbReference type="Pfam" id="PF00041">
    <property type="entry name" value="fn3"/>
    <property type="match status" value="6"/>
</dbReference>
<evidence type="ECO:0000256" key="2">
    <source>
        <dbReference type="SAM" id="MobiDB-lite"/>
    </source>
</evidence>
<feature type="chain" id="PRO_5036475401" evidence="4">
    <location>
        <begin position="40"/>
        <end position="1099"/>
    </location>
</feature>
<keyword evidence="7" id="KW-1185">Reference proteome</keyword>
<dbReference type="PANTHER" id="PTHR13817:SF73">
    <property type="entry name" value="FIBRONECTIN TYPE-III DOMAIN-CONTAINING PROTEIN"/>
    <property type="match status" value="1"/>
</dbReference>
<dbReference type="InterPro" id="IPR036116">
    <property type="entry name" value="FN3_sf"/>
</dbReference>
<dbReference type="PROSITE" id="PS50853">
    <property type="entry name" value="FN3"/>
    <property type="match status" value="9"/>
</dbReference>
<accession>A0A8X6X935</accession>
<evidence type="ECO:0000313" key="6">
    <source>
        <dbReference type="EMBL" id="GFY48447.1"/>
    </source>
</evidence>
<dbReference type="Proteomes" id="UP000886998">
    <property type="component" value="Unassembled WGS sequence"/>
</dbReference>
<feature type="domain" description="Fibronectin type-III" evidence="5">
    <location>
        <begin position="949"/>
        <end position="1043"/>
    </location>
</feature>
<feature type="domain" description="Fibronectin type-III" evidence="5">
    <location>
        <begin position="578"/>
        <end position="672"/>
    </location>
</feature>
<feature type="compositionally biased region" description="Pro residues" evidence="2">
    <location>
        <begin position="53"/>
        <end position="75"/>
    </location>
</feature>
<feature type="region of interest" description="Disordered" evidence="2">
    <location>
        <begin position="53"/>
        <end position="102"/>
    </location>
</feature>
<dbReference type="OrthoDB" id="6414602at2759"/>
<feature type="domain" description="Fibronectin type-III" evidence="5">
    <location>
        <begin position="182"/>
        <end position="289"/>
    </location>
</feature>
<keyword evidence="3" id="KW-0472">Membrane</keyword>
<feature type="domain" description="Fibronectin type-III" evidence="5">
    <location>
        <begin position="856"/>
        <end position="945"/>
    </location>
</feature>
<feature type="domain" description="Fibronectin type-III" evidence="5">
    <location>
        <begin position="291"/>
        <end position="388"/>
    </location>
</feature>
<dbReference type="SMART" id="SM00060">
    <property type="entry name" value="FN3"/>
    <property type="match status" value="9"/>
</dbReference>
<organism evidence="6 7">
    <name type="scientific">Trichonephila inaurata madagascariensis</name>
    <dbReference type="NCBI Taxonomy" id="2747483"/>
    <lineage>
        <taxon>Eukaryota</taxon>
        <taxon>Metazoa</taxon>
        <taxon>Ecdysozoa</taxon>
        <taxon>Arthropoda</taxon>
        <taxon>Chelicerata</taxon>
        <taxon>Arachnida</taxon>
        <taxon>Araneae</taxon>
        <taxon>Araneomorphae</taxon>
        <taxon>Entelegynae</taxon>
        <taxon>Araneoidea</taxon>
        <taxon>Nephilidae</taxon>
        <taxon>Trichonephila</taxon>
        <taxon>Trichonephila inaurata</taxon>
    </lineage>
</organism>
<feature type="transmembrane region" description="Helical" evidence="3">
    <location>
        <begin position="1070"/>
        <end position="1089"/>
    </location>
</feature>
<dbReference type="SUPFAM" id="SSF49265">
    <property type="entry name" value="Fibronectin type III"/>
    <property type="match status" value="6"/>
</dbReference>
<gene>
    <name evidence="6" type="primary">FNDC3B</name>
    <name evidence="6" type="ORF">TNIN_477782</name>
</gene>
<keyword evidence="3" id="KW-1133">Transmembrane helix</keyword>
<name>A0A8X6X935_9ARAC</name>
<feature type="domain" description="Fibronectin type-III" evidence="5">
    <location>
        <begin position="674"/>
        <end position="766"/>
    </location>
</feature>
<feature type="domain" description="Fibronectin type-III" evidence="5">
    <location>
        <begin position="391"/>
        <end position="479"/>
    </location>
</feature>
<evidence type="ECO:0000256" key="3">
    <source>
        <dbReference type="SAM" id="Phobius"/>
    </source>
</evidence>
<feature type="domain" description="Fibronectin type-III" evidence="5">
    <location>
        <begin position="767"/>
        <end position="855"/>
    </location>
</feature>
<sequence>MEMKPTRQGLMHMVNIVMVFKTCVTICLALSMSPSHASSAPMTQYYPYPAPTYGPPHFQPQPPSHMQPALSPPNIPGILPHPASHCNGESPQELDASPPPSQMYIQKDESYQCSTYKFRRKLESRSRDKLMLPNQSNSLLNKRGKKLYGYDERYHIGGSSASGSNASEDEEVSWIMSDYLSNLRPPVITELSPYSVMVSWKPPELPCTSELDPATCATLQQSEIMYEVMLCEKTKETKFKSVYSGMDHHCNITSLKPATEYYICIQASVDDVRGNTAKGITFKTKTVEPEAPQPPRLCARTKNSLTLKWSSNCDSPNSKITYILECDEVSRQGYSRNNFSPIYTGPLKQYKVTKLSPATGYRFRLAAMNEKGKSSFSEICCYFTSGNIPSQPSPPILKQAYINRLHLEWERRTFDDDFNLQIEDENMRHGFLTAYSGRDNHFICSGLKGNTEYKFRLMASNEEGSSPWSKTVTFCTLPDKLSCPGRPIPKGRIHASCFRVTWDPPKDCRHSSINKYILEIDRGLGFESVYTGADNEFFLENLLPGTTYKLRVACITAAGHSPYSDVNNVTTAAVSPGKCALPKLRGKPEASYVCLDWSHPEHDGGSAVAEYEVDMTSPDNVTLQVYKGPETSCIVDDLLPGRPYLFQVRAYNRVGAGPFSDPLEVVSGAGPPDSPRNLSATCDSPFSCQLSWEEPMNNGAAITSYQLQWSTEDVDESFSELYDGLSSKYIAQGLMPASSYYFRVRASNEAGHGPNSNIVSCKTPASAPGTISGFNVQALSSAIYLSWTEPLSNGSPILSYNVELDDVLYNTEENIPELCIEDLMPETIYRARIQAINEIGEGPFCEVVEVETMKSPPSPPELECVATGHNFLKLKWGDTKKDNLFYTVEMSNKSKSFAPVYHGAGLSYKVNRLQENTLLDFRICASNESGQGPYSTVYTFQTSRASPPSLKAPKVLNVTDNSCQAEWTGAKQIPGIFCTYQLQLLTSSTNGIIVYQGADTKCTVDNLEPNTHYVLRVAAVRHCEEGDLIGNFSPSTAFTTRQVEITPPTPVTTPQTVSHPDRRTMTEQHMAAMIVFVFELISFLFAMILEHIFSLSAPT</sequence>
<keyword evidence="1" id="KW-0677">Repeat</keyword>
<dbReference type="InterPro" id="IPR050964">
    <property type="entry name" value="Striated_Muscle_Regulatory"/>
</dbReference>
<comment type="caution">
    <text evidence="6">The sequence shown here is derived from an EMBL/GenBank/DDBJ whole genome shotgun (WGS) entry which is preliminary data.</text>
</comment>
<dbReference type="PRINTS" id="PR00014">
    <property type="entry name" value="FNTYPEIII"/>
</dbReference>
<dbReference type="InterPro" id="IPR003961">
    <property type="entry name" value="FN3_dom"/>
</dbReference>
<feature type="signal peptide" evidence="4">
    <location>
        <begin position="1"/>
        <end position="39"/>
    </location>
</feature>
<dbReference type="CDD" id="cd00063">
    <property type="entry name" value="FN3"/>
    <property type="match status" value="9"/>
</dbReference>
<feature type="domain" description="Fibronectin type-III" evidence="5">
    <location>
        <begin position="483"/>
        <end position="574"/>
    </location>
</feature>
<evidence type="ECO:0000259" key="5">
    <source>
        <dbReference type="PROSITE" id="PS50853"/>
    </source>
</evidence>